<accession>A0A5Q0CEP9</accession>
<geneLocation type="plasmid" evidence="2 3">
    <name>unnamed</name>
</geneLocation>
<gene>
    <name evidence="2" type="ORF">FZ934_21765</name>
</gene>
<feature type="domain" description="NADP-dependent oxidoreductase" evidence="1">
    <location>
        <begin position="15"/>
        <end position="313"/>
    </location>
</feature>
<dbReference type="Pfam" id="PF00248">
    <property type="entry name" value="Aldo_ket_red"/>
    <property type="match status" value="1"/>
</dbReference>
<keyword evidence="2" id="KW-0614">Plasmid</keyword>
<dbReference type="EMBL" id="CP043499">
    <property type="protein sequence ID" value="QFY62964.1"/>
    <property type="molecule type" value="Genomic_DNA"/>
</dbReference>
<sequence>MKHRPLAGTSLALSELGYGCAGLGGAYRPITREEALETLSAAWEAGVRYFDVAPAYGAGAAERVLGDFLRDKPPGEYVISTKVGKLLRPSVSISPPRMPFEIDLDYSYDGIMRSVEFSRCRLGLAKIDMLFVDDLEPSTLGFSNYRRHLPAFLDTGVKALERLRSSGEIAAFGLGVNDVGACIDVMHRVKLDCLLLNGRYTLLDRTAGTRVIGMCERSGTPMIVGSLFNSGALVGREAASGTISEDVAARAQAARQIADDANISIDTAAVQFPLRNTLVASALLGTTRHERIRSAASGLAQVIPETVWGRFTSLAFN</sequence>
<name>A0A5Q0CEP9_9HYPH</name>
<evidence type="ECO:0000313" key="2">
    <source>
        <dbReference type="EMBL" id="QFY62964.1"/>
    </source>
</evidence>
<dbReference type="InterPro" id="IPR020471">
    <property type="entry name" value="AKR"/>
</dbReference>
<dbReference type="InterPro" id="IPR036812">
    <property type="entry name" value="NAD(P)_OxRdtase_dom_sf"/>
</dbReference>
<organism evidence="2 3">
    <name type="scientific">Rhizobium grahamii</name>
    <dbReference type="NCBI Taxonomy" id="1120045"/>
    <lineage>
        <taxon>Bacteria</taxon>
        <taxon>Pseudomonadati</taxon>
        <taxon>Pseudomonadota</taxon>
        <taxon>Alphaproteobacteria</taxon>
        <taxon>Hyphomicrobiales</taxon>
        <taxon>Rhizobiaceae</taxon>
        <taxon>Rhizobium/Agrobacterium group</taxon>
        <taxon>Rhizobium</taxon>
    </lineage>
</organism>
<evidence type="ECO:0000313" key="3">
    <source>
        <dbReference type="Proteomes" id="UP000326881"/>
    </source>
</evidence>
<dbReference type="Gene3D" id="3.20.20.100">
    <property type="entry name" value="NADP-dependent oxidoreductase domain"/>
    <property type="match status" value="1"/>
</dbReference>
<dbReference type="PANTHER" id="PTHR42686:SF1">
    <property type="entry name" value="GH17980P-RELATED"/>
    <property type="match status" value="1"/>
</dbReference>
<keyword evidence="3" id="KW-1185">Reference proteome</keyword>
<dbReference type="Proteomes" id="UP000326881">
    <property type="component" value="Plasmid unnamed"/>
</dbReference>
<reference evidence="2 3" key="1">
    <citation type="submission" date="2019-08" db="EMBL/GenBank/DDBJ databases">
        <title>Prosopis cineraria nodule microbiome.</title>
        <authorList>
            <person name="Ali R."/>
            <person name="Chaluvadi S.R."/>
            <person name="Wang X."/>
        </authorList>
    </citation>
    <scope>NUCLEOTIDE SEQUENCE [LARGE SCALE GENOMIC DNA]</scope>
    <source>
        <strain evidence="2 3">BG7</strain>
        <plasmid evidence="2 3">unnamed</plasmid>
    </source>
</reference>
<dbReference type="OrthoDB" id="9768851at2"/>
<dbReference type="InterPro" id="IPR023210">
    <property type="entry name" value="NADP_OxRdtase_dom"/>
</dbReference>
<dbReference type="GO" id="GO:0016491">
    <property type="term" value="F:oxidoreductase activity"/>
    <property type="evidence" value="ECO:0007669"/>
    <property type="project" value="InterPro"/>
</dbReference>
<proteinExistence type="predicted"/>
<evidence type="ECO:0000259" key="1">
    <source>
        <dbReference type="Pfam" id="PF00248"/>
    </source>
</evidence>
<dbReference type="AlphaFoldDB" id="A0A5Q0CEP9"/>
<dbReference type="GO" id="GO:0005829">
    <property type="term" value="C:cytosol"/>
    <property type="evidence" value="ECO:0007669"/>
    <property type="project" value="TreeGrafter"/>
</dbReference>
<dbReference type="SUPFAM" id="SSF51430">
    <property type="entry name" value="NAD(P)-linked oxidoreductase"/>
    <property type="match status" value="1"/>
</dbReference>
<dbReference type="KEGG" id="rgr:FZ934_21765"/>
<protein>
    <submittedName>
        <fullName evidence="2">Aldo/keto reductase</fullName>
    </submittedName>
</protein>
<dbReference type="PANTHER" id="PTHR42686">
    <property type="entry name" value="GH17980P-RELATED"/>
    <property type="match status" value="1"/>
</dbReference>
<dbReference type="RefSeq" id="WP_153272941.1">
    <property type="nucleotide sequence ID" value="NZ_CP043499.1"/>
</dbReference>